<feature type="transmembrane region" description="Helical" evidence="1">
    <location>
        <begin position="128"/>
        <end position="149"/>
    </location>
</feature>
<evidence type="ECO:0000313" key="3">
    <source>
        <dbReference type="Proteomes" id="UP001347796"/>
    </source>
</evidence>
<protein>
    <submittedName>
        <fullName evidence="2">Uncharacterized protein</fullName>
    </submittedName>
</protein>
<keyword evidence="1" id="KW-0812">Transmembrane</keyword>
<feature type="transmembrane region" description="Helical" evidence="1">
    <location>
        <begin position="7"/>
        <end position="27"/>
    </location>
</feature>
<feature type="transmembrane region" description="Helical" evidence="1">
    <location>
        <begin position="63"/>
        <end position="81"/>
    </location>
</feature>
<feature type="transmembrane region" description="Helical" evidence="1">
    <location>
        <begin position="155"/>
        <end position="174"/>
    </location>
</feature>
<gene>
    <name evidence="2" type="ORF">SNE40_003939</name>
</gene>
<name>A0AAN8K8Y0_PATCE</name>
<dbReference type="Proteomes" id="UP001347796">
    <property type="component" value="Unassembled WGS sequence"/>
</dbReference>
<dbReference type="AlphaFoldDB" id="A0AAN8K8Y0"/>
<keyword evidence="3" id="KW-1185">Reference proteome</keyword>
<feature type="transmembrane region" description="Helical" evidence="1">
    <location>
        <begin position="304"/>
        <end position="323"/>
    </location>
</feature>
<feature type="transmembrane region" description="Helical" evidence="1">
    <location>
        <begin position="33"/>
        <end position="51"/>
    </location>
</feature>
<comment type="caution">
    <text evidence="2">The sequence shown here is derived from an EMBL/GenBank/DDBJ whole genome shotgun (WGS) entry which is preliminary data.</text>
</comment>
<keyword evidence="1" id="KW-0472">Membrane</keyword>
<feature type="transmembrane region" description="Helical" evidence="1">
    <location>
        <begin position="249"/>
        <end position="269"/>
    </location>
</feature>
<accession>A0AAN8K8Y0</accession>
<evidence type="ECO:0000256" key="1">
    <source>
        <dbReference type="SAM" id="Phobius"/>
    </source>
</evidence>
<organism evidence="2 3">
    <name type="scientific">Patella caerulea</name>
    <name type="common">Rayed Mediterranean limpet</name>
    <dbReference type="NCBI Taxonomy" id="87958"/>
    <lineage>
        <taxon>Eukaryota</taxon>
        <taxon>Metazoa</taxon>
        <taxon>Spiralia</taxon>
        <taxon>Lophotrochozoa</taxon>
        <taxon>Mollusca</taxon>
        <taxon>Gastropoda</taxon>
        <taxon>Patellogastropoda</taxon>
        <taxon>Patelloidea</taxon>
        <taxon>Patellidae</taxon>
        <taxon>Patella</taxon>
    </lineage>
</organism>
<feature type="transmembrane region" description="Helical" evidence="1">
    <location>
        <begin position="181"/>
        <end position="200"/>
    </location>
</feature>
<proteinExistence type="predicted"/>
<dbReference type="EMBL" id="JAZGQO010000002">
    <property type="protein sequence ID" value="KAK6192481.1"/>
    <property type="molecule type" value="Genomic_DNA"/>
</dbReference>
<reference evidence="2 3" key="1">
    <citation type="submission" date="2024-01" db="EMBL/GenBank/DDBJ databases">
        <title>The genome of the rayed Mediterranean limpet Patella caerulea (Linnaeus, 1758).</title>
        <authorList>
            <person name="Anh-Thu Weber A."/>
            <person name="Halstead-Nussloch G."/>
        </authorList>
    </citation>
    <scope>NUCLEOTIDE SEQUENCE [LARGE SCALE GENOMIC DNA]</scope>
    <source>
        <strain evidence="2">AATW-2023a</strain>
        <tissue evidence="2">Whole specimen</tissue>
    </source>
</reference>
<keyword evidence="1" id="KW-1133">Transmembrane helix</keyword>
<sequence length="378" mass="43794">MCLPACCCFVEFLPFICLVTIPLYGAFCGVDVILRLSILLLVHSILINYIPKQWVSIVPYSQIILLVILAYLPINIAPWPIVWIYRVILHVTEPVLLWLEIILVQNYIMRCSQRVIDEWDSDEPATRALLIGFSSVCYGISAAFGWSIYTESSSIHIWCLLFVIIVFIMIHNMMVIAPQGILSDAAFCGLCSVFVLYAMIQETNIIQHPISTPPSWNRVEKSSFVQILIYILKLKMEYAVEAIQLLSKFLTPFFLITMAIRLYSILFIMDKVSVNILQDEDEEESTLILEDELLYDISSWRSPLLVKLAVIFMFTQLSVLFLLEISGQRQIDTKWLPWLNQIWPTQILFGRVSQLFAVNGFYMWRLFCADDWTWSEWL</sequence>
<evidence type="ECO:0000313" key="2">
    <source>
        <dbReference type="EMBL" id="KAK6192481.1"/>
    </source>
</evidence>